<keyword evidence="2 8" id="KW-0813">Transport</keyword>
<dbReference type="InterPro" id="IPR050901">
    <property type="entry name" value="BP-dep_ABC_trans_perm"/>
</dbReference>
<feature type="transmembrane region" description="Helical" evidence="8">
    <location>
        <begin position="245"/>
        <end position="266"/>
    </location>
</feature>
<comment type="subcellular location">
    <subcellularLocation>
        <location evidence="1 8">Cell membrane</location>
        <topology evidence="1 8">Multi-pass membrane protein</topology>
    </subcellularLocation>
</comment>
<dbReference type="Proteomes" id="UP000530514">
    <property type="component" value="Unassembled WGS sequence"/>
</dbReference>
<evidence type="ECO:0000256" key="2">
    <source>
        <dbReference type="ARBA" id="ARBA00022448"/>
    </source>
</evidence>
<reference evidence="10 11" key="1">
    <citation type="submission" date="2020-07" db="EMBL/GenBank/DDBJ databases">
        <authorList>
            <person name="Feng H."/>
        </authorList>
    </citation>
    <scope>NUCLEOTIDE SEQUENCE [LARGE SCALE GENOMIC DNA]</scope>
    <source>
        <strain evidence="11">s-11</strain>
    </source>
</reference>
<feature type="transmembrane region" description="Helical" evidence="8">
    <location>
        <begin position="80"/>
        <end position="99"/>
    </location>
</feature>
<feature type="transmembrane region" description="Helical" evidence="8">
    <location>
        <begin position="12"/>
        <end position="34"/>
    </location>
</feature>
<dbReference type="OrthoDB" id="9794684at2"/>
<feature type="domain" description="ABC transmembrane type-1" evidence="9">
    <location>
        <begin position="74"/>
        <end position="266"/>
    </location>
</feature>
<dbReference type="InterPro" id="IPR035906">
    <property type="entry name" value="MetI-like_sf"/>
</dbReference>
<dbReference type="CDD" id="cd06261">
    <property type="entry name" value="TM_PBP2"/>
    <property type="match status" value="1"/>
</dbReference>
<organism evidence="10 11">
    <name type="scientific">Thermoactinomyces daqus</name>
    <dbReference type="NCBI Taxonomy" id="1329516"/>
    <lineage>
        <taxon>Bacteria</taxon>
        <taxon>Bacillati</taxon>
        <taxon>Bacillota</taxon>
        <taxon>Bacilli</taxon>
        <taxon>Bacillales</taxon>
        <taxon>Thermoactinomycetaceae</taxon>
        <taxon>Thermoactinomyces</taxon>
    </lineage>
</organism>
<evidence type="ECO:0000256" key="8">
    <source>
        <dbReference type="RuleBase" id="RU363032"/>
    </source>
</evidence>
<dbReference type="RefSeq" id="WP_033101696.1">
    <property type="nucleotide sequence ID" value="NZ_JACEIP010000024.1"/>
</dbReference>
<evidence type="ECO:0000256" key="7">
    <source>
        <dbReference type="ARBA" id="ARBA00023136"/>
    </source>
</evidence>
<dbReference type="Gene3D" id="1.10.3720.10">
    <property type="entry name" value="MetI-like"/>
    <property type="match status" value="1"/>
</dbReference>
<protein>
    <submittedName>
        <fullName evidence="10">Sugar ABC transporter permease</fullName>
    </submittedName>
</protein>
<dbReference type="PANTHER" id="PTHR32243:SF34">
    <property type="entry name" value="GALACTOOLIGOSACCHARIDES TRANSPORT SYSTEM PERMEASE PROTEIN GANQ"/>
    <property type="match status" value="1"/>
</dbReference>
<dbReference type="GO" id="GO:0015423">
    <property type="term" value="F:ABC-type maltose transporter activity"/>
    <property type="evidence" value="ECO:0007669"/>
    <property type="project" value="TreeGrafter"/>
</dbReference>
<accession>A0A7W1XC71</accession>
<comment type="caution">
    <text evidence="10">The sequence shown here is derived from an EMBL/GenBank/DDBJ whole genome shotgun (WGS) entry which is preliminary data.</text>
</comment>
<evidence type="ECO:0000256" key="5">
    <source>
        <dbReference type="ARBA" id="ARBA00022692"/>
    </source>
</evidence>
<feature type="transmembrane region" description="Helical" evidence="8">
    <location>
        <begin position="145"/>
        <end position="165"/>
    </location>
</feature>
<evidence type="ECO:0000256" key="3">
    <source>
        <dbReference type="ARBA" id="ARBA00022475"/>
    </source>
</evidence>
<evidence type="ECO:0000256" key="4">
    <source>
        <dbReference type="ARBA" id="ARBA00022597"/>
    </source>
</evidence>
<keyword evidence="3" id="KW-1003">Cell membrane</keyword>
<evidence type="ECO:0000259" key="9">
    <source>
        <dbReference type="PROSITE" id="PS50928"/>
    </source>
</evidence>
<feature type="transmembrane region" description="Helical" evidence="8">
    <location>
        <begin position="186"/>
        <end position="208"/>
    </location>
</feature>
<proteinExistence type="inferred from homology"/>
<keyword evidence="7 8" id="KW-0472">Membrane</keyword>
<dbReference type="FunFam" id="1.10.3720.10:FF:000034">
    <property type="entry name" value="Sugar ABC transporter permease"/>
    <property type="match status" value="1"/>
</dbReference>
<feature type="transmembrane region" description="Helical" evidence="8">
    <location>
        <begin position="111"/>
        <end position="133"/>
    </location>
</feature>
<sequence length="281" mass="31759">MNSSKRQTYLRLLLSYLILIIMAVICIYPLLWVIGASFSPGDGIFSTSLVPKHATLAHYRWLFFNPNSQYPTWYWNTLKIALINAFVSVIITTGTAYVFSRYRFFGRKYGLVLFLTLQMFPSMMTMVAIYLLLNWIGLLDTHLGLLIFYAGTQIPFNTWLVKGYFDTIPYSLDEAARIDGAGHVTIFWKVIMPLAKPILAVMFLFNFMTPMTDFLLPQIILTSPDNQTLAVGLFSFINKDVGKQYTLFAAGSVLIAVPITVIFLSLQRYFISGLTAGANKG</sequence>
<dbReference type="GO" id="GO:0005886">
    <property type="term" value="C:plasma membrane"/>
    <property type="evidence" value="ECO:0007669"/>
    <property type="project" value="UniProtKB-SubCell"/>
</dbReference>
<evidence type="ECO:0000313" key="10">
    <source>
        <dbReference type="EMBL" id="MBA4543926.1"/>
    </source>
</evidence>
<evidence type="ECO:0000313" key="11">
    <source>
        <dbReference type="Proteomes" id="UP000530514"/>
    </source>
</evidence>
<dbReference type="AlphaFoldDB" id="A0A7W1XC71"/>
<evidence type="ECO:0000256" key="6">
    <source>
        <dbReference type="ARBA" id="ARBA00022989"/>
    </source>
</evidence>
<dbReference type="InterPro" id="IPR000515">
    <property type="entry name" value="MetI-like"/>
</dbReference>
<dbReference type="SUPFAM" id="SSF161098">
    <property type="entry name" value="MetI-like"/>
    <property type="match status" value="1"/>
</dbReference>
<dbReference type="EMBL" id="JACEIP010000024">
    <property type="protein sequence ID" value="MBA4543926.1"/>
    <property type="molecule type" value="Genomic_DNA"/>
</dbReference>
<keyword evidence="11" id="KW-1185">Reference proteome</keyword>
<comment type="similarity">
    <text evidence="8">Belongs to the binding-protein-dependent transport system permease family.</text>
</comment>
<name>A0A7W1XC71_9BACL</name>
<gene>
    <name evidence="10" type="ORF">H1164_13625</name>
</gene>
<dbReference type="PROSITE" id="PS50928">
    <property type="entry name" value="ABC_TM1"/>
    <property type="match status" value="1"/>
</dbReference>
<keyword evidence="6 8" id="KW-1133">Transmembrane helix</keyword>
<keyword evidence="5 8" id="KW-0812">Transmembrane</keyword>
<dbReference type="PANTHER" id="PTHR32243">
    <property type="entry name" value="MALTOSE TRANSPORT SYSTEM PERMEASE-RELATED"/>
    <property type="match status" value="1"/>
</dbReference>
<keyword evidence="4" id="KW-0762">Sugar transport</keyword>
<dbReference type="Pfam" id="PF00528">
    <property type="entry name" value="BPD_transp_1"/>
    <property type="match status" value="1"/>
</dbReference>
<evidence type="ECO:0000256" key="1">
    <source>
        <dbReference type="ARBA" id="ARBA00004651"/>
    </source>
</evidence>
<dbReference type="GO" id="GO:0042956">
    <property type="term" value="P:maltodextrin transmembrane transport"/>
    <property type="evidence" value="ECO:0007669"/>
    <property type="project" value="TreeGrafter"/>
</dbReference>